<protein>
    <recommendedName>
        <fullName evidence="2">Peptidase S9 prolyl oligopeptidase catalytic domain-containing protein</fullName>
    </recommendedName>
</protein>
<name>A0ABP7VTE2_9BACI</name>
<dbReference type="Proteomes" id="UP001501734">
    <property type="component" value="Unassembled WGS sequence"/>
</dbReference>
<evidence type="ECO:0000313" key="4">
    <source>
        <dbReference type="Proteomes" id="UP001501734"/>
    </source>
</evidence>
<comment type="caution">
    <text evidence="3">The sequence shown here is derived from an EMBL/GenBank/DDBJ whole genome shotgun (WGS) entry which is preliminary data.</text>
</comment>
<dbReference type="InterPro" id="IPR029058">
    <property type="entry name" value="AB_hydrolase_fold"/>
</dbReference>
<organism evidence="3 4">
    <name type="scientific">Amphibacillus indicireducens</name>
    <dbReference type="NCBI Taxonomy" id="1076330"/>
    <lineage>
        <taxon>Bacteria</taxon>
        <taxon>Bacillati</taxon>
        <taxon>Bacillota</taxon>
        <taxon>Bacilli</taxon>
        <taxon>Bacillales</taxon>
        <taxon>Bacillaceae</taxon>
        <taxon>Amphibacillus</taxon>
    </lineage>
</organism>
<feature type="domain" description="Peptidase S9 prolyl oligopeptidase catalytic" evidence="2">
    <location>
        <begin position="299"/>
        <end position="469"/>
    </location>
</feature>
<dbReference type="Gene3D" id="3.40.50.1820">
    <property type="entry name" value="alpha/beta hydrolase"/>
    <property type="match status" value="1"/>
</dbReference>
<evidence type="ECO:0000313" key="3">
    <source>
        <dbReference type="EMBL" id="GAA4074088.1"/>
    </source>
</evidence>
<evidence type="ECO:0000256" key="1">
    <source>
        <dbReference type="ARBA" id="ARBA00022801"/>
    </source>
</evidence>
<keyword evidence="4" id="KW-1185">Reference proteome</keyword>
<evidence type="ECO:0000259" key="2">
    <source>
        <dbReference type="Pfam" id="PF00326"/>
    </source>
</evidence>
<accession>A0ABP7VTE2</accession>
<dbReference type="InterPro" id="IPR001375">
    <property type="entry name" value="Peptidase_S9_cat"/>
</dbReference>
<dbReference type="PANTHER" id="PTHR42776:SF4">
    <property type="entry name" value="ACYLAMINO-ACID-RELEASING ENZYME"/>
    <property type="match status" value="1"/>
</dbReference>
<dbReference type="PANTHER" id="PTHR42776">
    <property type="entry name" value="SERINE PEPTIDASE S9 FAMILY MEMBER"/>
    <property type="match status" value="1"/>
</dbReference>
<dbReference type="EMBL" id="BAABDL010000104">
    <property type="protein sequence ID" value="GAA4074088.1"/>
    <property type="molecule type" value="Genomic_DNA"/>
</dbReference>
<proteinExistence type="predicted"/>
<gene>
    <name evidence="3" type="ORF">GCM10022410_19130</name>
</gene>
<dbReference type="SUPFAM" id="SSF53474">
    <property type="entry name" value="alpha/beta-Hydrolases"/>
    <property type="match status" value="1"/>
</dbReference>
<dbReference type="Pfam" id="PF00326">
    <property type="entry name" value="Peptidase_S9"/>
    <property type="match status" value="1"/>
</dbReference>
<reference evidence="4" key="1">
    <citation type="journal article" date="2019" name="Int. J. Syst. Evol. Microbiol.">
        <title>The Global Catalogue of Microorganisms (GCM) 10K type strain sequencing project: providing services to taxonomists for standard genome sequencing and annotation.</title>
        <authorList>
            <consortium name="The Broad Institute Genomics Platform"/>
            <consortium name="The Broad Institute Genome Sequencing Center for Infectious Disease"/>
            <person name="Wu L."/>
            <person name="Ma J."/>
        </authorList>
    </citation>
    <scope>NUCLEOTIDE SEQUENCE [LARGE SCALE GENOMIC DNA]</scope>
    <source>
        <strain evidence="4">JCM 17250</strain>
    </source>
</reference>
<sequence length="489" mass="57836">MIYKSGVSKFTTNRNNTFILYVLEDISSDILTLVLENIENKSIIIELKTRDEILGVGFYADNDFYVIKKDKIEFFDTASGKFKADFEIKKNEIVYKVIYINENIVLILNEKQIDTLFVYMFTLNSRILICAYNYNARKWNVEKNLHRDISEAISNFNIIQSYYPKKLLDKRFGNELITENINGRTIIHIKKRESTYSIDLKKFIVHEASFFSEKILFLLISNYDNPSTLIKFNIELKVDQLEDYMFSYHKIEHVFLKKYNLPFLRYSSTDNANNKVIVMLHGGPYYHSDFSYDYLTKKFIDLNYDIYKPNFYGSTGYTINYQKILKKNAGTIDLEQVLSFIKMIYEKYPKKKIYILGDSYGAYLCCLIAFRNDFRVKKIICTSPFTDIRFQMLFSNSKNLINELFTIKKIKSINPIDIAVKNELKQPLTIIHGLEDENCPYLQIENFKKVINKKNGQILKVKFLNWYGHYPKNKKEILMISKLILEELF</sequence>
<keyword evidence="1" id="KW-0378">Hydrolase</keyword>
<dbReference type="RefSeq" id="WP_344912607.1">
    <property type="nucleotide sequence ID" value="NZ_BAABDL010000104.1"/>
</dbReference>